<dbReference type="EMBL" id="FQUA01000002">
    <property type="protein sequence ID" value="SHE45541.1"/>
    <property type="molecule type" value="Genomic_DNA"/>
</dbReference>
<dbReference type="HAMAP" id="MF_00095">
    <property type="entry name" value="SfsA"/>
    <property type="match status" value="1"/>
</dbReference>
<dbReference type="GO" id="GO:0003677">
    <property type="term" value="F:DNA binding"/>
    <property type="evidence" value="ECO:0007669"/>
    <property type="project" value="InterPro"/>
</dbReference>
<dbReference type="Pfam" id="PF03749">
    <property type="entry name" value="SfsA"/>
    <property type="match status" value="1"/>
</dbReference>
<feature type="domain" description="SfsA N-terminal OB" evidence="3">
    <location>
        <begin position="27"/>
        <end position="91"/>
    </location>
</feature>
<evidence type="ECO:0000313" key="4">
    <source>
        <dbReference type="EMBL" id="AMJ40298.1"/>
    </source>
</evidence>
<reference evidence="6" key="2">
    <citation type="submission" date="2016-01" db="EMBL/GenBank/DDBJ databases">
        <authorList>
            <person name="Poehlein A."/>
            <person name="Schlien K."/>
            <person name="Gottschalk G."/>
            <person name="Buckel W."/>
            <person name="Daniel R."/>
        </authorList>
    </citation>
    <scope>NUCLEOTIDE SEQUENCE [LARGE SCALE GENOMIC DNA]</scope>
    <source>
        <strain evidence="6">X2</strain>
    </source>
</reference>
<dbReference type="Proteomes" id="UP000184204">
    <property type="component" value="Unassembled WGS sequence"/>
</dbReference>
<dbReference type="EMBL" id="CP014223">
    <property type="protein sequence ID" value="AMJ40298.1"/>
    <property type="molecule type" value="Genomic_DNA"/>
</dbReference>
<keyword evidence="6" id="KW-1185">Reference proteome</keyword>
<evidence type="ECO:0000259" key="3">
    <source>
        <dbReference type="Pfam" id="PF17746"/>
    </source>
</evidence>
<accession>A0A110A6Z6</accession>
<sequence>MFYLEMYFIIDGVKRMIYKNMKEAVFIKRTNRFFAFVSIDGVETPVHVKNTGRCKELLQEGARVFLEPAENPLRKTKYSLISVYKGDTLVNMDSQAPNQVVAEALLEGRIPEIGEVSVLRREVVYGNSRFDLYFEVGDRRGYIEVKGATLEEDGICKFPDAPTSRGRKHILELIQAVQDGFEAYILFVIQMEGTKAFFPHWERDAAFSKALVEAEQAGVKVLAYDCKVSIDALELSQKVFSSLEQRR</sequence>
<evidence type="ECO:0000313" key="5">
    <source>
        <dbReference type="EMBL" id="SHE45541.1"/>
    </source>
</evidence>
<dbReference type="InterPro" id="IPR005224">
    <property type="entry name" value="SfsA"/>
</dbReference>
<dbReference type="Proteomes" id="UP000068026">
    <property type="component" value="Chromosome"/>
</dbReference>
<protein>
    <recommendedName>
        <fullName evidence="1">Sugar fermentation stimulation protein homolog</fullName>
    </recommendedName>
</protein>
<evidence type="ECO:0000313" key="7">
    <source>
        <dbReference type="Proteomes" id="UP000184204"/>
    </source>
</evidence>
<reference evidence="5" key="3">
    <citation type="submission" date="2016-11" db="EMBL/GenBank/DDBJ databases">
        <authorList>
            <person name="Varghese N."/>
            <person name="Submissions S."/>
        </authorList>
    </citation>
    <scope>NUCLEOTIDE SEQUENCE</scope>
    <source>
        <strain evidence="5">DSM 1682</strain>
    </source>
</reference>
<dbReference type="PANTHER" id="PTHR30545:SF2">
    <property type="entry name" value="SUGAR FERMENTATION STIMULATION PROTEIN A"/>
    <property type="match status" value="1"/>
</dbReference>
<dbReference type="Gene3D" id="2.40.50.580">
    <property type="match status" value="1"/>
</dbReference>
<dbReference type="Pfam" id="PF17746">
    <property type="entry name" value="SfsA_N"/>
    <property type="match status" value="1"/>
</dbReference>
<comment type="similarity">
    <text evidence="1">Belongs to the SfsA family.</text>
</comment>
<dbReference type="Gene3D" id="3.40.1350.60">
    <property type="match status" value="1"/>
</dbReference>
<dbReference type="PANTHER" id="PTHR30545">
    <property type="entry name" value="SUGAR FERMENTATION STIMULATION PROTEIN A"/>
    <property type="match status" value="1"/>
</dbReference>
<dbReference type="InterPro" id="IPR041465">
    <property type="entry name" value="SfsA_N"/>
</dbReference>
<organism evidence="5 7">
    <name type="scientific">Anaerotignum propionicum DSM 1682</name>
    <dbReference type="NCBI Taxonomy" id="991789"/>
    <lineage>
        <taxon>Bacteria</taxon>
        <taxon>Bacillati</taxon>
        <taxon>Bacillota</taxon>
        <taxon>Clostridia</taxon>
        <taxon>Lachnospirales</taxon>
        <taxon>Anaerotignaceae</taxon>
        <taxon>Anaerotignum</taxon>
    </lineage>
</organism>
<gene>
    <name evidence="1 4" type="primary">sfsA</name>
    <name evidence="4" type="ORF">CPRO_06960</name>
    <name evidence="5" type="ORF">SAMN02745151_00781</name>
</gene>
<evidence type="ECO:0000313" key="6">
    <source>
        <dbReference type="Proteomes" id="UP000068026"/>
    </source>
</evidence>
<evidence type="ECO:0000256" key="1">
    <source>
        <dbReference type="HAMAP-Rule" id="MF_00095"/>
    </source>
</evidence>
<evidence type="ECO:0000259" key="2">
    <source>
        <dbReference type="Pfam" id="PF03749"/>
    </source>
</evidence>
<dbReference type="CDD" id="cd22359">
    <property type="entry name" value="SfsA-like_bacterial"/>
    <property type="match status" value="1"/>
</dbReference>
<dbReference type="AlphaFoldDB" id="A0A110A6Z6"/>
<proteinExistence type="inferred from homology"/>
<dbReference type="NCBIfam" id="TIGR00230">
    <property type="entry name" value="sfsA"/>
    <property type="match status" value="1"/>
</dbReference>
<dbReference type="KEGG" id="cpro:CPRO_06960"/>
<reference evidence="4 6" key="1">
    <citation type="journal article" date="2016" name="Genome Announc.">
        <title>Complete Genome Sequence of the Amino Acid-Fermenting Clostridium propionicum X2 (DSM 1682).</title>
        <authorList>
            <person name="Poehlein A."/>
            <person name="Schlien K."/>
            <person name="Chowdhury N.P."/>
            <person name="Gottschalk G."/>
            <person name="Buckel W."/>
            <person name="Daniel R."/>
        </authorList>
    </citation>
    <scope>NUCLEOTIDE SEQUENCE [LARGE SCALE GENOMIC DNA]</scope>
    <source>
        <strain evidence="4 6">X2</strain>
    </source>
</reference>
<name>A0A110A6Z6_ANAPI</name>
<dbReference type="InterPro" id="IPR040452">
    <property type="entry name" value="SfsA_C"/>
</dbReference>
<feature type="domain" description="Sugar fermentation stimulation protein C-terminal" evidence="2">
    <location>
        <begin position="95"/>
        <end position="230"/>
    </location>
</feature>
<reference evidence="7" key="4">
    <citation type="submission" date="2016-11" db="EMBL/GenBank/DDBJ databases">
        <authorList>
            <person name="Jaros S."/>
            <person name="Januszkiewicz K."/>
            <person name="Wedrychowicz H."/>
        </authorList>
    </citation>
    <scope>NUCLEOTIDE SEQUENCE [LARGE SCALE GENOMIC DNA]</scope>
    <source>
        <strain evidence="7">DSM 1682</strain>
    </source>
</reference>